<gene>
    <name evidence="1" type="ORF">CEXT_428651</name>
</gene>
<dbReference type="EMBL" id="BPLR01007467">
    <property type="protein sequence ID" value="GIY17126.1"/>
    <property type="molecule type" value="Genomic_DNA"/>
</dbReference>
<evidence type="ECO:0000313" key="2">
    <source>
        <dbReference type="Proteomes" id="UP001054945"/>
    </source>
</evidence>
<protein>
    <submittedName>
        <fullName evidence="1">Uncharacterized protein</fullName>
    </submittedName>
</protein>
<dbReference type="Proteomes" id="UP001054945">
    <property type="component" value="Unassembled WGS sequence"/>
</dbReference>
<sequence length="66" mass="7775">MSPKSTRIKDIEVRMDFDTYDAQKVTIRKDASFSNVQQRPKDRKGGWVYKNDVNLLLRKKACIKDQ</sequence>
<organism evidence="1 2">
    <name type="scientific">Caerostris extrusa</name>
    <name type="common">Bark spider</name>
    <name type="synonym">Caerostris bankana</name>
    <dbReference type="NCBI Taxonomy" id="172846"/>
    <lineage>
        <taxon>Eukaryota</taxon>
        <taxon>Metazoa</taxon>
        <taxon>Ecdysozoa</taxon>
        <taxon>Arthropoda</taxon>
        <taxon>Chelicerata</taxon>
        <taxon>Arachnida</taxon>
        <taxon>Araneae</taxon>
        <taxon>Araneomorphae</taxon>
        <taxon>Entelegynae</taxon>
        <taxon>Araneoidea</taxon>
        <taxon>Araneidae</taxon>
        <taxon>Caerostris</taxon>
    </lineage>
</organism>
<accession>A0AAV4RA00</accession>
<comment type="caution">
    <text evidence="1">The sequence shown here is derived from an EMBL/GenBank/DDBJ whole genome shotgun (WGS) entry which is preliminary data.</text>
</comment>
<evidence type="ECO:0000313" key="1">
    <source>
        <dbReference type="EMBL" id="GIY17126.1"/>
    </source>
</evidence>
<keyword evidence="2" id="KW-1185">Reference proteome</keyword>
<name>A0AAV4RA00_CAEEX</name>
<proteinExistence type="predicted"/>
<reference evidence="1 2" key="1">
    <citation type="submission" date="2021-06" db="EMBL/GenBank/DDBJ databases">
        <title>Caerostris extrusa draft genome.</title>
        <authorList>
            <person name="Kono N."/>
            <person name="Arakawa K."/>
        </authorList>
    </citation>
    <scope>NUCLEOTIDE SEQUENCE [LARGE SCALE GENOMIC DNA]</scope>
</reference>
<dbReference type="AlphaFoldDB" id="A0AAV4RA00"/>